<sequence>MDHPDWSRRSLILAAAAGAAAACPALRRPAEAQTLQPAPSSPDPYARLQGGTPHHLTPRQEAQRVFDSPAPPGPQGRWITRAPLPLPRSEMAWATAWDGRMHVVGGYGEGRVDRAYHHVYDPEQDRWFAAAPLPRGANHVAVCADAGRIYALGGFLEQNRNSDRNAYAYEVASDRWTAIAPLPRPRGAAAAVALDGRIHLIGGGSEPAAERASVGWHEVYDPKEDRWSLRKPLPGARDHVGCVALDGRIHVVGGRFNTLEYNTDLHHVYLAQKDSWELRAPLPTARSGHGLALYRNRLFAMGGEGGRIENGQPIQAKVFGQMESYDPATDTWRSHAPMPTPRHAVGAAAIGDRIYVAGGGAVLGGGVQSAVHEAFSLQ</sequence>
<proteinExistence type="predicted"/>
<protein>
    <submittedName>
        <fullName evidence="2">Galactose oxidase</fullName>
    </submittedName>
</protein>
<evidence type="ECO:0000313" key="2">
    <source>
        <dbReference type="EMBL" id="XBO40967.1"/>
    </source>
</evidence>
<dbReference type="PROSITE" id="PS51318">
    <property type="entry name" value="TAT"/>
    <property type="match status" value="1"/>
</dbReference>
<accession>A0AAU7JKL3</accession>
<reference evidence="2" key="1">
    <citation type="submission" date="2024-05" db="EMBL/GenBank/DDBJ databases">
        <authorList>
            <person name="Kim S."/>
            <person name="Heo J."/>
            <person name="Choi H."/>
            <person name="Choi Y."/>
            <person name="Kwon S.-W."/>
            <person name="Kim Y."/>
        </authorList>
    </citation>
    <scope>NUCLEOTIDE SEQUENCE</scope>
    <source>
        <strain evidence="2">KACC 23698</strain>
    </source>
</reference>
<name>A0AAU7JKL3_9HYPH</name>
<dbReference type="PANTHER" id="PTHR45632:SF24">
    <property type="entry name" value="GALACTOSE OXIDASE"/>
    <property type="match status" value="1"/>
</dbReference>
<evidence type="ECO:0000256" key="1">
    <source>
        <dbReference type="SAM" id="MobiDB-lite"/>
    </source>
</evidence>
<organism evidence="2">
    <name type="scientific">Alsobacter sp. KACC 23698</name>
    <dbReference type="NCBI Taxonomy" id="3149229"/>
    <lineage>
        <taxon>Bacteria</taxon>
        <taxon>Pseudomonadati</taxon>
        <taxon>Pseudomonadota</taxon>
        <taxon>Alphaproteobacteria</taxon>
        <taxon>Hyphomicrobiales</taxon>
        <taxon>Alsobacteraceae</taxon>
        <taxon>Alsobacter</taxon>
    </lineage>
</organism>
<dbReference type="SMART" id="SM00612">
    <property type="entry name" value="Kelch"/>
    <property type="match status" value="5"/>
</dbReference>
<dbReference type="Pfam" id="PF01344">
    <property type="entry name" value="Kelch_1"/>
    <property type="match status" value="3"/>
</dbReference>
<dbReference type="PANTHER" id="PTHR45632">
    <property type="entry name" value="LD33804P"/>
    <property type="match status" value="1"/>
</dbReference>
<dbReference type="Gene3D" id="2.120.10.80">
    <property type="entry name" value="Kelch-type beta propeller"/>
    <property type="match status" value="2"/>
</dbReference>
<dbReference type="SUPFAM" id="SSF117281">
    <property type="entry name" value="Kelch motif"/>
    <property type="match status" value="1"/>
</dbReference>
<dbReference type="EMBL" id="CP157484">
    <property type="protein sequence ID" value="XBO40967.1"/>
    <property type="molecule type" value="Genomic_DNA"/>
</dbReference>
<dbReference type="InterPro" id="IPR006652">
    <property type="entry name" value="Kelch_1"/>
</dbReference>
<dbReference type="InterPro" id="IPR006311">
    <property type="entry name" value="TAT_signal"/>
</dbReference>
<dbReference type="RefSeq" id="WP_406857824.1">
    <property type="nucleotide sequence ID" value="NZ_CP157484.1"/>
</dbReference>
<gene>
    <name evidence="2" type="ORF">ABEG18_09480</name>
</gene>
<feature type="region of interest" description="Disordered" evidence="1">
    <location>
        <begin position="28"/>
        <end position="82"/>
    </location>
</feature>
<dbReference type="InterPro" id="IPR015915">
    <property type="entry name" value="Kelch-typ_b-propeller"/>
</dbReference>
<dbReference type="AlphaFoldDB" id="A0AAU7JKL3"/>